<reference evidence="1 2" key="1">
    <citation type="journal article" date="2024" name="Ann. Entomol. Soc. Am.">
        <title>Genomic analyses of the southern and eastern yellowjacket wasps (Hymenoptera: Vespidae) reveal evolutionary signatures of social life.</title>
        <authorList>
            <person name="Catto M.A."/>
            <person name="Caine P.B."/>
            <person name="Orr S.E."/>
            <person name="Hunt B.G."/>
            <person name="Goodisman M.A.D."/>
        </authorList>
    </citation>
    <scope>NUCLEOTIDE SEQUENCE [LARGE SCALE GENOMIC DNA]</scope>
    <source>
        <strain evidence="1">232</strain>
        <tissue evidence="1">Head and thorax</tissue>
    </source>
</reference>
<name>A0ABD2CKE5_VESMC</name>
<accession>A0ABD2CKE5</accession>
<evidence type="ECO:0000313" key="2">
    <source>
        <dbReference type="Proteomes" id="UP001607303"/>
    </source>
</evidence>
<dbReference type="AlphaFoldDB" id="A0ABD2CKE5"/>
<sequence length="96" mass="10852">MGVEGATCPLNDLGPVLLVPFKQLLLGSYWSDMYAKNMGVEDATSSFKRPQTGSPRYYSFGEKNFITRLLLVRSVRKKYGRRGRDVSFPMIKVLLS</sequence>
<dbReference type="EMBL" id="JAYRBN010000043">
    <property type="protein sequence ID" value="KAL2745486.1"/>
    <property type="molecule type" value="Genomic_DNA"/>
</dbReference>
<dbReference type="Proteomes" id="UP001607303">
    <property type="component" value="Unassembled WGS sequence"/>
</dbReference>
<evidence type="ECO:0000313" key="1">
    <source>
        <dbReference type="EMBL" id="KAL2745486.1"/>
    </source>
</evidence>
<protein>
    <submittedName>
        <fullName evidence="1">Uncharacterized protein</fullName>
    </submittedName>
</protein>
<proteinExistence type="predicted"/>
<organism evidence="1 2">
    <name type="scientific">Vespula maculifrons</name>
    <name type="common">Eastern yellow jacket</name>
    <name type="synonym">Wasp</name>
    <dbReference type="NCBI Taxonomy" id="7453"/>
    <lineage>
        <taxon>Eukaryota</taxon>
        <taxon>Metazoa</taxon>
        <taxon>Ecdysozoa</taxon>
        <taxon>Arthropoda</taxon>
        <taxon>Hexapoda</taxon>
        <taxon>Insecta</taxon>
        <taxon>Pterygota</taxon>
        <taxon>Neoptera</taxon>
        <taxon>Endopterygota</taxon>
        <taxon>Hymenoptera</taxon>
        <taxon>Apocrita</taxon>
        <taxon>Aculeata</taxon>
        <taxon>Vespoidea</taxon>
        <taxon>Vespidae</taxon>
        <taxon>Vespinae</taxon>
        <taxon>Vespula</taxon>
    </lineage>
</organism>
<gene>
    <name evidence="1" type="ORF">V1477_006341</name>
</gene>
<keyword evidence="2" id="KW-1185">Reference proteome</keyword>
<comment type="caution">
    <text evidence="1">The sequence shown here is derived from an EMBL/GenBank/DDBJ whole genome shotgun (WGS) entry which is preliminary data.</text>
</comment>